<protein>
    <submittedName>
        <fullName evidence="1">Uncharacterized protein</fullName>
    </submittedName>
</protein>
<evidence type="ECO:0000313" key="2">
    <source>
        <dbReference type="Proteomes" id="UP000288805"/>
    </source>
</evidence>
<evidence type="ECO:0000313" key="1">
    <source>
        <dbReference type="EMBL" id="RVW92557.1"/>
    </source>
</evidence>
<gene>
    <name evidence="1" type="ORF">CK203_039376</name>
</gene>
<name>A0A438I7B2_VITVI</name>
<organism evidence="1 2">
    <name type="scientific">Vitis vinifera</name>
    <name type="common">Grape</name>
    <dbReference type="NCBI Taxonomy" id="29760"/>
    <lineage>
        <taxon>Eukaryota</taxon>
        <taxon>Viridiplantae</taxon>
        <taxon>Streptophyta</taxon>
        <taxon>Embryophyta</taxon>
        <taxon>Tracheophyta</taxon>
        <taxon>Spermatophyta</taxon>
        <taxon>Magnoliopsida</taxon>
        <taxon>eudicotyledons</taxon>
        <taxon>Gunneridae</taxon>
        <taxon>Pentapetalae</taxon>
        <taxon>rosids</taxon>
        <taxon>Vitales</taxon>
        <taxon>Vitaceae</taxon>
        <taxon>Viteae</taxon>
        <taxon>Vitis</taxon>
    </lineage>
</organism>
<reference evidence="1 2" key="1">
    <citation type="journal article" date="2018" name="PLoS Genet.">
        <title>Population sequencing reveals clonal diversity and ancestral inbreeding in the grapevine cultivar Chardonnay.</title>
        <authorList>
            <person name="Roach M.J."/>
            <person name="Johnson D.L."/>
            <person name="Bohlmann J."/>
            <person name="van Vuuren H.J."/>
            <person name="Jones S.J."/>
            <person name="Pretorius I.S."/>
            <person name="Schmidt S.A."/>
            <person name="Borneman A.R."/>
        </authorList>
    </citation>
    <scope>NUCLEOTIDE SEQUENCE [LARGE SCALE GENOMIC DNA]</scope>
    <source>
        <strain evidence="2">cv. Chardonnay</strain>
        <tissue evidence="1">Leaf</tissue>
    </source>
</reference>
<dbReference type="AlphaFoldDB" id="A0A438I7B2"/>
<accession>A0A438I7B2</accession>
<dbReference type="EMBL" id="QGNW01000136">
    <property type="protein sequence ID" value="RVW92557.1"/>
    <property type="molecule type" value="Genomic_DNA"/>
</dbReference>
<proteinExistence type="predicted"/>
<sequence length="137" mass="15972">MSKVSDTRGPHSHATFRATRIDLTMAIFKSLTSGFQIEEYISGQRLTPYCRDMVFSIIVRLRATPYSLVYSMEAMLSVEIEMGSLRVALEQQIPKRDWAQARLNQLNLLDERRLRVVDHVYEYQRKIVRTFKKTGQA</sequence>
<dbReference type="Proteomes" id="UP000288805">
    <property type="component" value="Unassembled WGS sequence"/>
</dbReference>
<comment type="caution">
    <text evidence="1">The sequence shown here is derived from an EMBL/GenBank/DDBJ whole genome shotgun (WGS) entry which is preliminary data.</text>
</comment>